<dbReference type="Proteomes" id="UP000077412">
    <property type="component" value="Chromosome"/>
</dbReference>
<evidence type="ECO:0000256" key="1">
    <source>
        <dbReference type="ARBA" id="ARBA00022679"/>
    </source>
</evidence>
<organism evidence="4 5">
    <name type="scientific">Fictibacillus arsenicus</name>
    <dbReference type="NCBI Taxonomy" id="255247"/>
    <lineage>
        <taxon>Bacteria</taxon>
        <taxon>Bacillati</taxon>
        <taxon>Bacillota</taxon>
        <taxon>Bacilli</taxon>
        <taxon>Bacillales</taxon>
        <taxon>Fictibacillaceae</taxon>
        <taxon>Fictibacillus</taxon>
    </lineage>
</organism>
<keyword evidence="2" id="KW-0012">Acyltransferase</keyword>
<reference evidence="4 5" key="1">
    <citation type="submission" date="2016-08" db="EMBL/GenBank/DDBJ databases">
        <title>Complete genome sequence of Fictibacillus arsenicus G25-54, a strain with toxicity to nematodes and a potential arsenic-resistance activity.</title>
        <authorList>
            <person name="Zheng Z."/>
        </authorList>
    </citation>
    <scope>NUCLEOTIDE SEQUENCE [LARGE SCALE GENOMIC DNA]</scope>
    <source>
        <strain evidence="4 5">G25-54</strain>
    </source>
</reference>
<feature type="domain" description="N-acetyltransferase" evidence="3">
    <location>
        <begin position="166"/>
        <end position="295"/>
    </location>
</feature>
<dbReference type="GO" id="GO:0008080">
    <property type="term" value="F:N-acetyltransferase activity"/>
    <property type="evidence" value="ECO:0007669"/>
    <property type="project" value="InterPro"/>
</dbReference>
<evidence type="ECO:0000259" key="3">
    <source>
        <dbReference type="PROSITE" id="PS51186"/>
    </source>
</evidence>
<dbReference type="KEGG" id="far:ABE41_005555"/>
<dbReference type="CDD" id="cd04301">
    <property type="entry name" value="NAT_SF"/>
    <property type="match status" value="2"/>
</dbReference>
<dbReference type="InterPro" id="IPR000182">
    <property type="entry name" value="GNAT_dom"/>
</dbReference>
<sequence length="295" mass="33393">MNIVPTSKLNKVKIDSFFIEHWGSSDMVISSGTFQCSKLDGFAVLNESEEIIGLITYKFHTGICEIISLDSLVEKSGIGSSLINKVEQTAIEKGTSQIKVITTNDNLLALSFYQKRGYQIVEVLANAVDQARKIKPEIPLTADNGIPIRDEIVLQKCLRIEQELRDDIKYITPDKSLSAEVFLLLVNDVWPGEYKESFTFEALQRTINITAWEKGRLIGCVRILSDGYFFGTISEILVLPDYQNRGIGKRLMQLAWEASPTSLFFGAQPGKESFFEKLSYTRGIQSYQKKKERRR</sequence>
<dbReference type="EMBL" id="CP016761">
    <property type="protein sequence ID" value="ANX11466.1"/>
    <property type="molecule type" value="Genomic_DNA"/>
</dbReference>
<dbReference type="PANTHER" id="PTHR43626:SF4">
    <property type="entry name" value="GCN5-RELATED N-ACETYLTRANSFERASE 2, CHLOROPLASTIC"/>
    <property type="match status" value="1"/>
</dbReference>
<evidence type="ECO:0000313" key="5">
    <source>
        <dbReference type="Proteomes" id="UP000077412"/>
    </source>
</evidence>
<name>A0A1B1Z1W2_9BACL</name>
<dbReference type="PROSITE" id="PS51186">
    <property type="entry name" value="GNAT"/>
    <property type="match status" value="2"/>
</dbReference>
<dbReference type="GO" id="GO:0005737">
    <property type="term" value="C:cytoplasm"/>
    <property type="evidence" value="ECO:0007669"/>
    <property type="project" value="TreeGrafter"/>
</dbReference>
<evidence type="ECO:0000313" key="4">
    <source>
        <dbReference type="EMBL" id="ANX11466.1"/>
    </source>
</evidence>
<protein>
    <recommendedName>
        <fullName evidence="3">N-acetyltransferase domain-containing protein</fullName>
    </recommendedName>
</protein>
<evidence type="ECO:0000256" key="2">
    <source>
        <dbReference type="ARBA" id="ARBA00023315"/>
    </source>
</evidence>
<gene>
    <name evidence="4" type="ORF">ABE41_005555</name>
</gene>
<dbReference type="STRING" id="255247.ABE41_005555"/>
<dbReference type="PANTHER" id="PTHR43626">
    <property type="entry name" value="ACYL-COA N-ACYLTRANSFERASE"/>
    <property type="match status" value="1"/>
</dbReference>
<dbReference type="SUPFAM" id="SSF55729">
    <property type="entry name" value="Acyl-CoA N-acyltransferases (Nat)"/>
    <property type="match status" value="2"/>
</dbReference>
<dbReference type="Pfam" id="PF00583">
    <property type="entry name" value="Acetyltransf_1"/>
    <property type="match status" value="2"/>
</dbReference>
<keyword evidence="5" id="KW-1185">Reference proteome</keyword>
<accession>A0A1B1Z1W2</accession>
<keyword evidence="1" id="KW-0808">Transferase</keyword>
<dbReference type="InterPro" id="IPR016181">
    <property type="entry name" value="Acyl_CoA_acyltransferase"/>
</dbReference>
<dbReference type="AlphaFoldDB" id="A0A1B1Z1W2"/>
<dbReference type="InterPro" id="IPR045039">
    <property type="entry name" value="NSI-like"/>
</dbReference>
<dbReference type="Gene3D" id="3.40.630.30">
    <property type="match status" value="2"/>
</dbReference>
<feature type="domain" description="N-acetyltransferase" evidence="3">
    <location>
        <begin position="1"/>
        <end position="141"/>
    </location>
</feature>
<proteinExistence type="predicted"/>